<feature type="signal peptide" evidence="1">
    <location>
        <begin position="1"/>
        <end position="25"/>
    </location>
</feature>
<gene>
    <name evidence="3" type="ORF">C3F09_06045</name>
</gene>
<dbReference type="GO" id="GO:0000272">
    <property type="term" value="P:polysaccharide catabolic process"/>
    <property type="evidence" value="ECO:0007669"/>
    <property type="project" value="InterPro"/>
</dbReference>
<dbReference type="Proteomes" id="UP000250918">
    <property type="component" value="Unassembled WGS sequence"/>
</dbReference>
<sequence length="804" mass="86129">MNTLAGKLAIFCALILLVGVASSRAQDGVVSIYKLDGLISGTTVRAGDNLRFLIRFNNTTGQKCDVSNGFKLSSPDGAAWDSTTIDSIGPIVAGEAQYFIPYFDIAFAMFRGSADGVGEDTVGLIGAGSQTKPARQMPAGFNDSVFAITAWFNGKKSSAGKHICIDTSFYGMSGTWVWVGKNLLNYYPVMQGLTLSQPYSDGQPGTRLGSGYCFELYAPMLSVSKTELTFTAQQDEANPPAQTFDVASTGDGIGDHLSFSLIEASSWLNKSPSTGTTPRNIQVSVNTVGLGAGTYIDSIRVESPGAANSPLYVRVILEVTSPAPTIWVSKSSFSFVGIQSGGDPSPQTFIVKNTGGNVLNWMVSHTQTWLSASPSAGIDSTDITVSVSVVGLLSGDYYDTLVISDPAATNNPVRIPVKLSIGSSLPTIVVDSAINHVIVPAGSSLDFSRRVYVRNGGVGALTFSCSENSTRITGIVPTSGAAPESVQVTFKLAGVSNLTYHDTVWITSPEAVNSPYPVVFLTRIVDTPAVISLSRDTVNLTTYLCSQNEDSVLPFDQFVVYNVGGGNPMIVNLLTESDLFTLSDLSMEATALFTVQAAYPALLAGVYYDTILVTSEWAINSPQKLIVRYERTAGTQREILIPHDSITVFGQEHTGPAEFRLQMGNRYPGCLPWTVDEEIPWLEPSPANGNLLDWFMGIVDIDNLVLGTYRDSLYFVVSGASNSPKKFIVTAKVWRYYGDINWSGFVDVIDLSWLVSYLTTGSPVPLPLYIVGDVTCDDVVDLTDLSTMVAYITSQPGAYLCGNP</sequence>
<dbReference type="SUPFAM" id="SSF63446">
    <property type="entry name" value="Type I dockerin domain"/>
    <property type="match status" value="1"/>
</dbReference>
<dbReference type="InterPro" id="IPR036439">
    <property type="entry name" value="Dockerin_dom_sf"/>
</dbReference>
<feature type="domain" description="BACON" evidence="2">
    <location>
        <begin position="328"/>
        <end position="403"/>
    </location>
</feature>
<dbReference type="InterPro" id="IPR024361">
    <property type="entry name" value="BACON"/>
</dbReference>
<evidence type="ECO:0000313" key="4">
    <source>
        <dbReference type="Proteomes" id="UP000250918"/>
    </source>
</evidence>
<feature type="domain" description="BACON" evidence="2">
    <location>
        <begin position="221"/>
        <end position="307"/>
    </location>
</feature>
<dbReference type="Gene3D" id="1.10.1330.10">
    <property type="entry name" value="Dockerin domain"/>
    <property type="match status" value="1"/>
</dbReference>
<keyword evidence="1" id="KW-0732">Signal</keyword>
<evidence type="ECO:0000256" key="1">
    <source>
        <dbReference type="SAM" id="SignalP"/>
    </source>
</evidence>
<accession>A0A855X3Y2</accession>
<reference evidence="3 4" key="1">
    <citation type="journal article" date="2018" name="ISME J.">
        <title>A methanotrophic archaeon couples anaerobic oxidation of methane to Fe(III) reduction.</title>
        <authorList>
            <person name="Cai C."/>
            <person name="Leu A.O."/>
            <person name="Xie G.J."/>
            <person name="Guo J."/>
            <person name="Feng Y."/>
            <person name="Zhao J.X."/>
            <person name="Tyson G.W."/>
            <person name="Yuan Z."/>
            <person name="Hu S."/>
        </authorList>
    </citation>
    <scope>NUCLEOTIDE SEQUENCE [LARGE SCALE GENOMIC DNA]</scope>
    <source>
        <strain evidence="3">FeB_12</strain>
    </source>
</reference>
<organism evidence="3 4">
    <name type="scientific">candidate division GN15 bacterium</name>
    <dbReference type="NCBI Taxonomy" id="2072418"/>
    <lineage>
        <taxon>Bacteria</taxon>
        <taxon>candidate division GN15</taxon>
    </lineage>
</organism>
<dbReference type="Pfam" id="PF19190">
    <property type="entry name" value="BACON_2"/>
    <property type="match status" value="2"/>
</dbReference>
<dbReference type="AlphaFoldDB" id="A0A855X3Y2"/>
<evidence type="ECO:0000313" key="3">
    <source>
        <dbReference type="EMBL" id="PWB72807.1"/>
    </source>
</evidence>
<proteinExistence type="predicted"/>
<dbReference type="EMBL" id="PQAP01000073">
    <property type="protein sequence ID" value="PWB72807.1"/>
    <property type="molecule type" value="Genomic_DNA"/>
</dbReference>
<comment type="caution">
    <text evidence="3">The sequence shown here is derived from an EMBL/GenBank/DDBJ whole genome shotgun (WGS) entry which is preliminary data.</text>
</comment>
<evidence type="ECO:0000259" key="2">
    <source>
        <dbReference type="Pfam" id="PF19190"/>
    </source>
</evidence>
<name>A0A855X3Y2_9BACT</name>
<protein>
    <recommendedName>
        <fullName evidence="2">BACON domain-containing protein</fullName>
    </recommendedName>
</protein>
<feature type="chain" id="PRO_5032475375" description="BACON domain-containing protein" evidence="1">
    <location>
        <begin position="26"/>
        <end position="804"/>
    </location>
</feature>